<evidence type="ECO:0000256" key="5">
    <source>
        <dbReference type="ARBA" id="ARBA00022676"/>
    </source>
</evidence>
<dbReference type="AlphaFoldDB" id="X0ZHJ5"/>
<keyword evidence="4" id="KW-0662">Pyridine nucleotide biosynthesis</keyword>
<feature type="domain" description="Quinolinate phosphoribosyl transferase C-terminal" evidence="7">
    <location>
        <begin position="57"/>
        <end position="198"/>
    </location>
</feature>
<reference evidence="9" key="1">
    <citation type="journal article" date="2014" name="Front. Microbiol.">
        <title>High frequency of phylogenetically diverse reductive dehalogenase-homologous genes in deep subseafloor sedimentary metagenomes.</title>
        <authorList>
            <person name="Kawai M."/>
            <person name="Futagami T."/>
            <person name="Toyoda A."/>
            <person name="Takaki Y."/>
            <person name="Nishi S."/>
            <person name="Hori S."/>
            <person name="Arai W."/>
            <person name="Tsubouchi T."/>
            <person name="Morono Y."/>
            <person name="Uchiyama I."/>
            <person name="Ito T."/>
            <person name="Fujiyama A."/>
            <person name="Inagaki F."/>
            <person name="Takami H."/>
        </authorList>
    </citation>
    <scope>NUCLEOTIDE SEQUENCE</scope>
    <source>
        <strain evidence="9">Expedition CK06-06</strain>
    </source>
</reference>
<protein>
    <recommendedName>
        <fullName evidence="3">nicotinate-nucleotide diphosphorylase (carboxylating)</fullName>
        <ecNumber evidence="3">2.4.2.19</ecNumber>
    </recommendedName>
</protein>
<comment type="similarity">
    <text evidence="2">Belongs to the NadC/ModD family.</text>
</comment>
<evidence type="ECO:0000256" key="4">
    <source>
        <dbReference type="ARBA" id="ARBA00022642"/>
    </source>
</evidence>
<evidence type="ECO:0000259" key="8">
    <source>
        <dbReference type="Pfam" id="PF02749"/>
    </source>
</evidence>
<dbReference type="GO" id="GO:0004514">
    <property type="term" value="F:nicotinate-nucleotide diphosphorylase (carboxylating) activity"/>
    <property type="evidence" value="ECO:0007669"/>
    <property type="project" value="UniProtKB-EC"/>
</dbReference>
<dbReference type="Pfam" id="PF02749">
    <property type="entry name" value="QRPTase_N"/>
    <property type="match status" value="1"/>
</dbReference>
<dbReference type="InterPro" id="IPR022412">
    <property type="entry name" value="Quinolinate_PRibosylTrfase_N"/>
</dbReference>
<dbReference type="GO" id="GO:0009435">
    <property type="term" value="P:NAD+ biosynthetic process"/>
    <property type="evidence" value="ECO:0007669"/>
    <property type="project" value="UniProtKB-UniPathway"/>
</dbReference>
<dbReference type="PANTHER" id="PTHR32179">
    <property type="entry name" value="NICOTINATE-NUCLEOTIDE PYROPHOSPHORYLASE [CARBOXYLATING]"/>
    <property type="match status" value="1"/>
</dbReference>
<dbReference type="EMBL" id="BARS01055661">
    <property type="protein sequence ID" value="GAG47821.1"/>
    <property type="molecule type" value="Genomic_DNA"/>
</dbReference>
<dbReference type="InterPro" id="IPR036068">
    <property type="entry name" value="Nicotinate_pribotase-like_C"/>
</dbReference>
<feature type="non-terminal residue" evidence="9">
    <location>
        <position position="1"/>
    </location>
</feature>
<dbReference type="NCBIfam" id="TIGR00078">
    <property type="entry name" value="nadC"/>
    <property type="match status" value="1"/>
</dbReference>
<comment type="caution">
    <text evidence="9">The sequence shown here is derived from an EMBL/GenBank/DDBJ whole genome shotgun (WGS) entry which is preliminary data.</text>
</comment>
<dbReference type="InterPro" id="IPR013785">
    <property type="entry name" value="Aldolase_TIM"/>
</dbReference>
<dbReference type="EC" id="2.4.2.19" evidence="3"/>
<dbReference type="Gene3D" id="3.20.20.70">
    <property type="entry name" value="Aldolase class I"/>
    <property type="match status" value="1"/>
</dbReference>
<dbReference type="InterPro" id="IPR027277">
    <property type="entry name" value="NadC/ModD"/>
</dbReference>
<dbReference type="InterPro" id="IPR037128">
    <property type="entry name" value="Quinolinate_PRibosylTase_N_sf"/>
</dbReference>
<dbReference type="UniPathway" id="UPA00253">
    <property type="reaction ID" value="UER00331"/>
</dbReference>
<dbReference type="InterPro" id="IPR004393">
    <property type="entry name" value="NadC"/>
</dbReference>
<evidence type="ECO:0000256" key="3">
    <source>
        <dbReference type="ARBA" id="ARBA00011944"/>
    </source>
</evidence>
<keyword evidence="6" id="KW-0808">Transferase</keyword>
<feature type="non-terminal residue" evidence="9">
    <location>
        <position position="198"/>
    </location>
</feature>
<evidence type="ECO:0000256" key="6">
    <source>
        <dbReference type="ARBA" id="ARBA00022679"/>
    </source>
</evidence>
<dbReference type="InterPro" id="IPR002638">
    <property type="entry name" value="Quinolinate_PRibosylTrfase_C"/>
</dbReference>
<keyword evidence="5" id="KW-0328">Glycosyltransferase</keyword>
<dbReference type="Pfam" id="PF01729">
    <property type="entry name" value="QRPTase_C"/>
    <property type="match status" value="1"/>
</dbReference>
<gene>
    <name evidence="9" type="ORF">S01H1_82139</name>
</gene>
<dbReference type="SUPFAM" id="SSF51690">
    <property type="entry name" value="Nicotinate/Quinolinate PRTase C-terminal domain-like"/>
    <property type="match status" value="1"/>
</dbReference>
<accession>X0ZHJ5</accession>
<dbReference type="SUPFAM" id="SSF54675">
    <property type="entry name" value="Nicotinate/Quinolinate PRTase N-terminal domain-like"/>
    <property type="match status" value="1"/>
</dbReference>
<organism evidence="9">
    <name type="scientific">marine sediment metagenome</name>
    <dbReference type="NCBI Taxonomy" id="412755"/>
    <lineage>
        <taxon>unclassified sequences</taxon>
        <taxon>metagenomes</taxon>
        <taxon>ecological metagenomes</taxon>
    </lineage>
</organism>
<evidence type="ECO:0000256" key="1">
    <source>
        <dbReference type="ARBA" id="ARBA00004893"/>
    </source>
</evidence>
<dbReference type="FunFam" id="3.20.20.70:FF:000030">
    <property type="entry name" value="Nicotinate-nucleotide pyrophosphorylase, carboxylating"/>
    <property type="match status" value="1"/>
</dbReference>
<name>X0ZHJ5_9ZZZZ</name>
<comment type="pathway">
    <text evidence="1">Cofactor biosynthesis; NAD(+) biosynthesis; nicotinate D-ribonucleotide from quinolinate: step 1/1.</text>
</comment>
<evidence type="ECO:0000259" key="7">
    <source>
        <dbReference type="Pfam" id="PF01729"/>
    </source>
</evidence>
<evidence type="ECO:0000256" key="2">
    <source>
        <dbReference type="ARBA" id="ARBA00009400"/>
    </source>
</evidence>
<evidence type="ECO:0000313" key="9">
    <source>
        <dbReference type="EMBL" id="GAG47821.1"/>
    </source>
</evidence>
<dbReference type="Gene3D" id="3.90.1170.20">
    <property type="entry name" value="Quinolinate phosphoribosyl transferase, N-terminal domain"/>
    <property type="match status" value="1"/>
</dbReference>
<dbReference type="GO" id="GO:0034213">
    <property type="term" value="P:quinolinate catabolic process"/>
    <property type="evidence" value="ECO:0007669"/>
    <property type="project" value="TreeGrafter"/>
</dbReference>
<proteinExistence type="inferred from homology"/>
<dbReference type="GO" id="GO:0005737">
    <property type="term" value="C:cytoplasm"/>
    <property type="evidence" value="ECO:0007669"/>
    <property type="project" value="TreeGrafter"/>
</dbReference>
<feature type="domain" description="Quinolinate phosphoribosyl transferase N-terminal" evidence="8">
    <location>
        <begin position="3"/>
        <end position="55"/>
    </location>
</feature>
<dbReference type="PANTHER" id="PTHR32179:SF3">
    <property type="entry name" value="NICOTINATE-NUCLEOTIDE PYROPHOSPHORYLASE [CARBOXYLATING]"/>
    <property type="match status" value="1"/>
</dbReference>
<sequence>VREVFRQVDPELVLEARLEDGQRARAGEPLMTIRGRVASILVGERVALNFMARLCGIATTTRRFVDAVAGTRAAVCDTRKTLPGWRMLDKYAVAVGGGTNHRVGLFDGILLKDNHIAAAGGVEAAVKAALANAPAHLRVQVEVQSEEEALAACESGADFLLLDNCSPAQVRKLVERFGERALLEASGGIGLDNVRAYA</sequence>